<dbReference type="InterPro" id="IPR013083">
    <property type="entry name" value="Znf_RING/FYVE/PHD"/>
</dbReference>
<dbReference type="PROSITE" id="PS50089">
    <property type="entry name" value="ZF_RING_2"/>
    <property type="match status" value="1"/>
</dbReference>
<evidence type="ECO:0000313" key="9">
    <source>
        <dbReference type="Proteomes" id="UP000297716"/>
    </source>
</evidence>
<dbReference type="Pfam" id="PF00628">
    <property type="entry name" value="PHD"/>
    <property type="match status" value="1"/>
</dbReference>
<dbReference type="PROSITE" id="PS50016">
    <property type="entry name" value="ZF_PHD_2"/>
    <property type="match status" value="1"/>
</dbReference>
<dbReference type="AlphaFoldDB" id="A0A4Z0YMU5"/>
<dbReference type="InterPro" id="IPR019787">
    <property type="entry name" value="Znf_PHD-finger"/>
</dbReference>
<proteinExistence type="predicted"/>
<dbReference type="SMART" id="SM00184">
    <property type="entry name" value="RING"/>
    <property type="match status" value="2"/>
</dbReference>
<feature type="compositionally biased region" description="Polar residues" evidence="5">
    <location>
        <begin position="65"/>
        <end position="77"/>
    </location>
</feature>
<dbReference type="InterPro" id="IPR001965">
    <property type="entry name" value="Znf_PHD"/>
</dbReference>
<feature type="domain" description="PHD-type" evidence="6">
    <location>
        <begin position="162"/>
        <end position="210"/>
    </location>
</feature>
<evidence type="ECO:0000256" key="1">
    <source>
        <dbReference type="ARBA" id="ARBA00022723"/>
    </source>
</evidence>
<comment type="caution">
    <text evidence="8">The sequence shown here is derived from an EMBL/GenBank/DDBJ whole genome shotgun (WGS) entry which is preliminary data.</text>
</comment>
<dbReference type="PANTHER" id="PTHR12618">
    <property type="entry name" value="PHD AND RING FINGER DOMAIN-CONTAINING PROTEIN 1"/>
    <property type="match status" value="1"/>
</dbReference>
<evidence type="ECO:0000259" key="6">
    <source>
        <dbReference type="PROSITE" id="PS50016"/>
    </source>
</evidence>
<evidence type="ECO:0000256" key="3">
    <source>
        <dbReference type="ARBA" id="ARBA00022833"/>
    </source>
</evidence>
<evidence type="ECO:0000313" key="8">
    <source>
        <dbReference type="EMBL" id="TGJ85609.1"/>
    </source>
</evidence>
<dbReference type="GO" id="GO:0008270">
    <property type="term" value="F:zinc ion binding"/>
    <property type="evidence" value="ECO:0007669"/>
    <property type="project" value="UniProtKB-KW"/>
</dbReference>
<dbReference type="SMART" id="SM00249">
    <property type="entry name" value="PHD"/>
    <property type="match status" value="1"/>
</dbReference>
<evidence type="ECO:0000256" key="5">
    <source>
        <dbReference type="SAM" id="MobiDB-lite"/>
    </source>
</evidence>
<reference evidence="8 9" key="1">
    <citation type="submission" date="2019-03" db="EMBL/GenBank/DDBJ databases">
        <title>Draft genome sequence of Xylaria hypoxylon DSM 108379, a ubiquitous saprotrophic-parasitic fungi on hardwood.</title>
        <authorList>
            <person name="Buettner E."/>
            <person name="Leonhardt S."/>
            <person name="Gebauer A.M."/>
            <person name="Liers C."/>
            <person name="Hofrichter M."/>
            <person name="Kellner H."/>
        </authorList>
    </citation>
    <scope>NUCLEOTIDE SEQUENCE [LARGE SCALE GENOMIC DNA]</scope>
    <source>
        <strain evidence="8 9">DSM 108379</strain>
    </source>
</reference>
<dbReference type="Proteomes" id="UP000297716">
    <property type="component" value="Unassembled WGS sequence"/>
</dbReference>
<dbReference type="InterPro" id="IPR019786">
    <property type="entry name" value="Zinc_finger_PHD-type_CS"/>
</dbReference>
<keyword evidence="3" id="KW-0862">Zinc</keyword>
<keyword evidence="2 4" id="KW-0863">Zinc-finger</keyword>
<dbReference type="STRING" id="37992.A0A4Z0YMU5"/>
<protein>
    <recommendedName>
        <fullName evidence="10">PHD-type domain-containing protein</fullName>
    </recommendedName>
</protein>
<sequence length="668" mass="74181">MADQCIVCLDNLDVLQPSPSPQLPPPKTPPRGHGILQASSSKSAPTTNHDGATPPSSSHTDDHIGSNNPTAITTTKSPRTDDNDNIAVIQVCGHILHDSCLREWTGKANSCPICRQAFHLVHVYDKVGGTLITSYKVEDKKQVAEFDPQAWLDENPEEEEEVRPCPICNNADHEDVLLLCDNCDTPYHTYCVGLDIVPRGHWFCIECSEGAAELLAAELDDPDVATVGLAGFSDGRSDYLPRTQATMRRARQRARSDEWQGAWGQIAGRVWDALNIDLDNHEDDESLHDYRRSQQRSERERRDYQRWQQRLNIASRLGAHDIFAQNLPIGVPQQIARQPPPQVPPRQESREEKQAWGALEKAMEAEIPTPPSPNHRKRKTRSVTASPVEPPLPERKLKRPRTRRVPIQPEASSSNQAPAQNMESAPIGSSLNGRARSPVQNLEGPSFLSSLLKEVEVSTASDDENIRALFTTAKPSTDPHSPVTSPSPSGHSSPRALSMTPPPRGINDRPGSPLSLSSRIEPIYPPANYVVTRDGGEHSDSESRPRHQQQQHQSNGTIVALEIRQPRPQRYRPVDISNSLVHSPDAPPTRPNLPFEMKESISGIVKDALKPHWKSGQLTADQYASINRDLSHRLYKEVSELDLDDQARIRFEKIATKEVARAVADIKA</sequence>
<gene>
    <name evidence="8" type="ORF">E0Z10_g3156</name>
</gene>
<keyword evidence="1" id="KW-0479">Metal-binding</keyword>
<dbReference type="PANTHER" id="PTHR12618:SF20">
    <property type="entry name" value="PHD AND RING FINGER DOMAIN-CONTAINING PROTEIN 1"/>
    <property type="match status" value="1"/>
</dbReference>
<dbReference type="PROSITE" id="PS01359">
    <property type="entry name" value="ZF_PHD_1"/>
    <property type="match status" value="1"/>
</dbReference>
<dbReference type="Pfam" id="PF13639">
    <property type="entry name" value="zf-RING_2"/>
    <property type="match status" value="1"/>
</dbReference>
<evidence type="ECO:0000256" key="4">
    <source>
        <dbReference type="PROSITE-ProRule" id="PRU00175"/>
    </source>
</evidence>
<feature type="compositionally biased region" description="Polar residues" evidence="5">
    <location>
        <begin position="473"/>
        <end position="492"/>
    </location>
</feature>
<dbReference type="SUPFAM" id="SSF57903">
    <property type="entry name" value="FYVE/PHD zinc finger"/>
    <property type="match status" value="1"/>
</dbReference>
<dbReference type="InterPro" id="IPR047157">
    <property type="entry name" value="PHRF1/Atg35"/>
</dbReference>
<feature type="region of interest" description="Disordered" evidence="5">
    <location>
        <begin position="16"/>
        <end position="80"/>
    </location>
</feature>
<dbReference type="InterPro" id="IPR011011">
    <property type="entry name" value="Znf_FYVE_PHD"/>
</dbReference>
<feature type="compositionally biased region" description="Basic and acidic residues" evidence="5">
    <location>
        <begin position="534"/>
        <end position="545"/>
    </location>
</feature>
<dbReference type="OrthoDB" id="8062037at2759"/>
<accession>A0A4Z0YMU5</accession>
<evidence type="ECO:0000256" key="2">
    <source>
        <dbReference type="ARBA" id="ARBA00022771"/>
    </source>
</evidence>
<name>A0A4Z0YMU5_9PEZI</name>
<dbReference type="Gene3D" id="3.30.40.10">
    <property type="entry name" value="Zinc/RING finger domain, C3HC4 (zinc finger)"/>
    <property type="match status" value="2"/>
</dbReference>
<dbReference type="InterPro" id="IPR001841">
    <property type="entry name" value="Znf_RING"/>
</dbReference>
<feature type="compositionally biased region" description="Polar residues" evidence="5">
    <location>
        <begin position="37"/>
        <end position="58"/>
    </location>
</feature>
<keyword evidence="9" id="KW-1185">Reference proteome</keyword>
<organism evidence="8 9">
    <name type="scientific">Xylaria hypoxylon</name>
    <dbReference type="NCBI Taxonomy" id="37992"/>
    <lineage>
        <taxon>Eukaryota</taxon>
        <taxon>Fungi</taxon>
        <taxon>Dikarya</taxon>
        <taxon>Ascomycota</taxon>
        <taxon>Pezizomycotina</taxon>
        <taxon>Sordariomycetes</taxon>
        <taxon>Xylariomycetidae</taxon>
        <taxon>Xylariales</taxon>
        <taxon>Xylariaceae</taxon>
        <taxon>Xylaria</taxon>
    </lineage>
</organism>
<feature type="region of interest" description="Disordered" evidence="5">
    <location>
        <begin position="456"/>
        <end position="556"/>
    </location>
</feature>
<dbReference type="EMBL" id="SKBN01000042">
    <property type="protein sequence ID" value="TGJ85609.1"/>
    <property type="molecule type" value="Genomic_DNA"/>
</dbReference>
<dbReference type="SUPFAM" id="SSF57850">
    <property type="entry name" value="RING/U-box"/>
    <property type="match status" value="1"/>
</dbReference>
<feature type="region of interest" description="Disordered" evidence="5">
    <location>
        <begin position="334"/>
        <end position="443"/>
    </location>
</feature>
<feature type="compositionally biased region" description="Pro residues" evidence="5">
    <location>
        <begin position="18"/>
        <end position="29"/>
    </location>
</feature>
<feature type="compositionally biased region" description="Polar residues" evidence="5">
    <location>
        <begin position="410"/>
        <end position="432"/>
    </location>
</feature>
<evidence type="ECO:0008006" key="10">
    <source>
        <dbReference type="Google" id="ProtNLM"/>
    </source>
</evidence>
<evidence type="ECO:0000259" key="7">
    <source>
        <dbReference type="PROSITE" id="PS50089"/>
    </source>
</evidence>
<feature type="domain" description="RING-type" evidence="7">
    <location>
        <begin position="92"/>
        <end position="115"/>
    </location>
</feature>